<comment type="caution">
    <text evidence="2">The sequence shown here is derived from an EMBL/GenBank/DDBJ whole genome shotgun (WGS) entry which is preliminary data.</text>
</comment>
<accession>A0A4R6SRK4</accession>
<dbReference type="Pfam" id="PF07610">
    <property type="entry name" value="DUF1573"/>
    <property type="match status" value="1"/>
</dbReference>
<dbReference type="AlphaFoldDB" id="A0A4R6SRK4"/>
<dbReference type="RefSeq" id="WP_133577830.1">
    <property type="nucleotide sequence ID" value="NZ_SNYC01000007.1"/>
</dbReference>
<dbReference type="PANTHER" id="PTHR37833">
    <property type="entry name" value="LIPOPROTEIN-RELATED"/>
    <property type="match status" value="1"/>
</dbReference>
<keyword evidence="3" id="KW-1185">Reference proteome</keyword>
<sequence length="150" mass="16061">MKRILLMVLVAATFASCQQKKTENASALTSDTALNQPAAQSSVPATDAPVIVFEKTSYDFGKIARGEKVYYSYKFTNTGKSPLIITNAEATCGCTIPEIPKEPIKPGAQGEIKVVFDSTSKMGLQDKVVTITSNAAEPMTQVHLTGEVTE</sequence>
<proteinExistence type="predicted"/>
<dbReference type="Proteomes" id="UP000295620">
    <property type="component" value="Unassembled WGS sequence"/>
</dbReference>
<evidence type="ECO:0000313" key="2">
    <source>
        <dbReference type="EMBL" id="TDQ07010.1"/>
    </source>
</evidence>
<name>A0A4R6SRK4_9SPHI</name>
<protein>
    <submittedName>
        <fullName evidence="2">Uncharacterized protein DUF1573</fullName>
    </submittedName>
</protein>
<feature type="chain" id="PRO_5020626916" evidence="1">
    <location>
        <begin position="18"/>
        <end position="150"/>
    </location>
</feature>
<evidence type="ECO:0000313" key="3">
    <source>
        <dbReference type="Proteomes" id="UP000295620"/>
    </source>
</evidence>
<organism evidence="2 3">
    <name type="scientific">Pedobacter metabolipauper</name>
    <dbReference type="NCBI Taxonomy" id="425513"/>
    <lineage>
        <taxon>Bacteria</taxon>
        <taxon>Pseudomonadati</taxon>
        <taxon>Bacteroidota</taxon>
        <taxon>Sphingobacteriia</taxon>
        <taxon>Sphingobacteriales</taxon>
        <taxon>Sphingobacteriaceae</taxon>
        <taxon>Pedobacter</taxon>
    </lineage>
</organism>
<dbReference type="OrthoDB" id="826619at2"/>
<evidence type="ECO:0000256" key="1">
    <source>
        <dbReference type="SAM" id="SignalP"/>
    </source>
</evidence>
<dbReference type="PANTHER" id="PTHR37833:SF1">
    <property type="entry name" value="SIGNAL PEPTIDE PROTEIN"/>
    <property type="match status" value="1"/>
</dbReference>
<reference evidence="2 3" key="1">
    <citation type="submission" date="2019-03" db="EMBL/GenBank/DDBJ databases">
        <title>Genomic Encyclopedia of Archaeal and Bacterial Type Strains, Phase II (KMG-II): from individual species to whole genera.</title>
        <authorList>
            <person name="Goeker M."/>
        </authorList>
    </citation>
    <scope>NUCLEOTIDE SEQUENCE [LARGE SCALE GENOMIC DNA]</scope>
    <source>
        <strain evidence="2 3">DSM 19035</strain>
    </source>
</reference>
<dbReference type="Gene3D" id="2.60.40.10">
    <property type="entry name" value="Immunoglobulins"/>
    <property type="match status" value="1"/>
</dbReference>
<feature type="signal peptide" evidence="1">
    <location>
        <begin position="1"/>
        <end position="17"/>
    </location>
</feature>
<dbReference type="InterPro" id="IPR013783">
    <property type="entry name" value="Ig-like_fold"/>
</dbReference>
<dbReference type="InterPro" id="IPR011467">
    <property type="entry name" value="DUF1573"/>
</dbReference>
<dbReference type="EMBL" id="SNYC01000007">
    <property type="protein sequence ID" value="TDQ07010.1"/>
    <property type="molecule type" value="Genomic_DNA"/>
</dbReference>
<gene>
    <name evidence="2" type="ORF">ATK78_4026</name>
</gene>
<keyword evidence="1" id="KW-0732">Signal</keyword>
<dbReference type="PROSITE" id="PS51257">
    <property type="entry name" value="PROKAR_LIPOPROTEIN"/>
    <property type="match status" value="1"/>
</dbReference>